<gene>
    <name evidence="2" type="ORF">EX30DRAFT_46655</name>
</gene>
<organism evidence="2 3">
    <name type="scientific">Ascodesmis nigricans</name>
    <dbReference type="NCBI Taxonomy" id="341454"/>
    <lineage>
        <taxon>Eukaryota</taxon>
        <taxon>Fungi</taxon>
        <taxon>Dikarya</taxon>
        <taxon>Ascomycota</taxon>
        <taxon>Pezizomycotina</taxon>
        <taxon>Pezizomycetes</taxon>
        <taxon>Pezizales</taxon>
        <taxon>Ascodesmidaceae</taxon>
        <taxon>Ascodesmis</taxon>
    </lineage>
</organism>
<accession>A0A4S2MVJ9</accession>
<dbReference type="Proteomes" id="UP000298138">
    <property type="component" value="Unassembled WGS sequence"/>
</dbReference>
<evidence type="ECO:0000313" key="3">
    <source>
        <dbReference type="Proteomes" id="UP000298138"/>
    </source>
</evidence>
<feature type="region of interest" description="Disordered" evidence="1">
    <location>
        <begin position="1"/>
        <end position="81"/>
    </location>
</feature>
<proteinExistence type="predicted"/>
<evidence type="ECO:0000313" key="2">
    <source>
        <dbReference type="EMBL" id="TGZ80642.1"/>
    </source>
</evidence>
<feature type="compositionally biased region" description="Polar residues" evidence="1">
    <location>
        <begin position="10"/>
        <end position="27"/>
    </location>
</feature>
<dbReference type="AlphaFoldDB" id="A0A4S2MVJ9"/>
<keyword evidence="3" id="KW-1185">Reference proteome</keyword>
<protein>
    <submittedName>
        <fullName evidence="2">Uncharacterized protein</fullName>
    </submittedName>
</protein>
<dbReference type="EMBL" id="ML220123">
    <property type="protein sequence ID" value="TGZ80642.1"/>
    <property type="molecule type" value="Genomic_DNA"/>
</dbReference>
<evidence type="ECO:0000256" key="1">
    <source>
        <dbReference type="SAM" id="MobiDB-lite"/>
    </source>
</evidence>
<name>A0A4S2MVJ9_9PEZI</name>
<reference evidence="2 3" key="1">
    <citation type="submission" date="2019-04" db="EMBL/GenBank/DDBJ databases">
        <title>Comparative genomics and transcriptomics to analyze fruiting body development in filamentous ascomycetes.</title>
        <authorList>
            <consortium name="DOE Joint Genome Institute"/>
            <person name="Lutkenhaus R."/>
            <person name="Traeger S."/>
            <person name="Breuer J."/>
            <person name="Kuo A."/>
            <person name="Lipzen A."/>
            <person name="Pangilinan J."/>
            <person name="Dilworth D."/>
            <person name="Sandor L."/>
            <person name="Poggeler S."/>
            <person name="Barry K."/>
            <person name="Grigoriev I.V."/>
            <person name="Nowrousian M."/>
        </authorList>
    </citation>
    <scope>NUCLEOTIDE SEQUENCE [LARGE SCALE GENOMIC DNA]</scope>
    <source>
        <strain evidence="2 3">CBS 389.68</strain>
    </source>
</reference>
<dbReference type="InParanoid" id="A0A4S2MVJ9"/>
<feature type="compositionally biased region" description="Low complexity" evidence="1">
    <location>
        <begin position="58"/>
        <end position="79"/>
    </location>
</feature>
<sequence length="220" mass="23424">MPPTKKTHKGSSTTRAKYTLKDTSSSETTRGDRDRGTTRGLTTSSTKITISGRDRGLTTSSGKITSSGKTSKTTSSTSSNKVPKSILKDILLNYQSTHSTLLARNNTKLASAVSSRTTDLELWISGGKDGYPRYGDKPWGNNHLVTHGEGAPRMSGTESRNPFTKGHNKFAGSGGEAVKATQKWDKATAAAEKTTSSKTKGSTTVNIGAKTGTASFYLYF</sequence>